<organism evidence="2 3">
    <name type="scientific">Dorcoceras hygrometricum</name>
    <dbReference type="NCBI Taxonomy" id="472368"/>
    <lineage>
        <taxon>Eukaryota</taxon>
        <taxon>Viridiplantae</taxon>
        <taxon>Streptophyta</taxon>
        <taxon>Embryophyta</taxon>
        <taxon>Tracheophyta</taxon>
        <taxon>Spermatophyta</taxon>
        <taxon>Magnoliopsida</taxon>
        <taxon>eudicotyledons</taxon>
        <taxon>Gunneridae</taxon>
        <taxon>Pentapetalae</taxon>
        <taxon>asterids</taxon>
        <taxon>lamiids</taxon>
        <taxon>Lamiales</taxon>
        <taxon>Gesneriaceae</taxon>
        <taxon>Didymocarpoideae</taxon>
        <taxon>Trichosporeae</taxon>
        <taxon>Loxocarpinae</taxon>
        <taxon>Dorcoceras</taxon>
    </lineage>
</organism>
<reference evidence="2 3" key="1">
    <citation type="journal article" date="2015" name="Proc. Natl. Acad. Sci. U.S.A.">
        <title>The resurrection genome of Boea hygrometrica: A blueprint for survival of dehydration.</title>
        <authorList>
            <person name="Xiao L."/>
            <person name="Yang G."/>
            <person name="Zhang L."/>
            <person name="Yang X."/>
            <person name="Zhao S."/>
            <person name="Ji Z."/>
            <person name="Zhou Q."/>
            <person name="Hu M."/>
            <person name="Wang Y."/>
            <person name="Chen M."/>
            <person name="Xu Y."/>
            <person name="Jin H."/>
            <person name="Xiao X."/>
            <person name="Hu G."/>
            <person name="Bao F."/>
            <person name="Hu Y."/>
            <person name="Wan P."/>
            <person name="Li L."/>
            <person name="Deng X."/>
            <person name="Kuang T."/>
            <person name="Xiang C."/>
            <person name="Zhu J.K."/>
            <person name="Oliver M.J."/>
            <person name="He Y."/>
        </authorList>
    </citation>
    <scope>NUCLEOTIDE SEQUENCE [LARGE SCALE GENOMIC DNA]</scope>
    <source>
        <strain evidence="3">cv. XS01</strain>
    </source>
</reference>
<gene>
    <name evidence="2" type="ORF">F511_44848</name>
</gene>
<feature type="region of interest" description="Disordered" evidence="1">
    <location>
        <begin position="96"/>
        <end position="116"/>
    </location>
</feature>
<evidence type="ECO:0000313" key="2">
    <source>
        <dbReference type="EMBL" id="KZV13902.1"/>
    </source>
</evidence>
<evidence type="ECO:0000256" key="1">
    <source>
        <dbReference type="SAM" id="MobiDB-lite"/>
    </source>
</evidence>
<accession>A0A2Z7A528</accession>
<dbReference type="AlphaFoldDB" id="A0A2Z7A528"/>
<sequence length="120" mass="13256">MVFFKETQTVAYESRALSIEESIKMPYHVSRFLISCISNLMPPIVILGPEDRAARGSPPTYAAKLGRLPEDALSISGSCPKARSEIEFCPRPHHHFGSASRGPCPDERKSPTQARISLCK</sequence>
<evidence type="ECO:0000313" key="3">
    <source>
        <dbReference type="Proteomes" id="UP000250235"/>
    </source>
</evidence>
<proteinExistence type="predicted"/>
<dbReference type="Proteomes" id="UP000250235">
    <property type="component" value="Unassembled WGS sequence"/>
</dbReference>
<dbReference type="EMBL" id="KV024284">
    <property type="protein sequence ID" value="KZV13902.1"/>
    <property type="molecule type" value="Genomic_DNA"/>
</dbReference>
<keyword evidence="3" id="KW-1185">Reference proteome</keyword>
<name>A0A2Z7A528_9LAMI</name>
<protein>
    <submittedName>
        <fullName evidence="2">Uncharacterized protein</fullName>
    </submittedName>
</protein>